<dbReference type="PANTHER" id="PTHR21340">
    <property type="entry name" value="DIADENOSINE 5,5-P1,P4-TETRAPHOSPHATE PYROPHOSPHOHYDROLASE MUTT"/>
    <property type="match status" value="1"/>
</dbReference>
<proteinExistence type="inferred from homology"/>
<dbReference type="Pfam" id="PF00293">
    <property type="entry name" value="NUDIX"/>
    <property type="match status" value="1"/>
</dbReference>
<dbReference type="InterPro" id="IPR000086">
    <property type="entry name" value="NUDIX_hydrolase_dom"/>
</dbReference>
<dbReference type="GO" id="GO:0006754">
    <property type="term" value="P:ATP biosynthetic process"/>
    <property type="evidence" value="ECO:0007669"/>
    <property type="project" value="TreeGrafter"/>
</dbReference>
<comment type="similarity">
    <text evidence="2">Belongs to the Nudix hydrolase family.</text>
</comment>
<dbReference type="InterPro" id="IPR020084">
    <property type="entry name" value="NUDIX_hydrolase_CS"/>
</dbReference>
<reference evidence="4" key="1">
    <citation type="thesis" date="2015" institute="Rutgers" country="The State University of New Jersey, 14 College Farm Rd., New Brunswick, NJ, USA">
        <title>Ammonia toxicity in bacteria and its implications for treatment of and resource recovery from highly nitrogenous organic wastes.</title>
        <authorList>
            <person name="Luther A.K."/>
        </authorList>
    </citation>
    <scope>NUCLEOTIDE SEQUENCE</scope>
    <source>
        <strain evidence="4">RT-10B</strain>
    </source>
</reference>
<comment type="caution">
    <text evidence="4">The sequence shown here is derived from an EMBL/GenBank/DDBJ whole genome shotgun (WGS) entry which is preliminary data.</text>
</comment>
<evidence type="ECO:0000256" key="2">
    <source>
        <dbReference type="RuleBase" id="RU003476"/>
    </source>
</evidence>
<organism evidence="4 5">
    <name type="scientific">Peptostreptococcus russellii</name>
    <dbReference type="NCBI Taxonomy" id="215200"/>
    <lineage>
        <taxon>Bacteria</taxon>
        <taxon>Bacillati</taxon>
        <taxon>Bacillota</taxon>
        <taxon>Clostridia</taxon>
        <taxon>Peptostreptococcales</taxon>
        <taxon>Peptostreptococcaceae</taxon>
        <taxon>Peptostreptococcus</taxon>
    </lineage>
</organism>
<dbReference type="InterPro" id="IPR015797">
    <property type="entry name" value="NUDIX_hydrolase-like_dom_sf"/>
</dbReference>
<dbReference type="InterPro" id="IPR020476">
    <property type="entry name" value="Nudix_hydrolase"/>
</dbReference>
<dbReference type="EMBL" id="JYGE01000003">
    <property type="protein sequence ID" value="PSJ31516.1"/>
    <property type="molecule type" value="Genomic_DNA"/>
</dbReference>
<dbReference type="PRINTS" id="PR00502">
    <property type="entry name" value="NUDIXFAMILY"/>
</dbReference>
<dbReference type="SUPFAM" id="SSF55811">
    <property type="entry name" value="Nudix"/>
    <property type="match status" value="1"/>
</dbReference>
<dbReference type="PROSITE" id="PS51462">
    <property type="entry name" value="NUDIX"/>
    <property type="match status" value="1"/>
</dbReference>
<keyword evidence="5" id="KW-1185">Reference proteome</keyword>
<dbReference type="GO" id="GO:0006167">
    <property type="term" value="P:AMP biosynthetic process"/>
    <property type="evidence" value="ECO:0007669"/>
    <property type="project" value="TreeGrafter"/>
</dbReference>
<evidence type="ECO:0000313" key="4">
    <source>
        <dbReference type="EMBL" id="PSJ31516.1"/>
    </source>
</evidence>
<gene>
    <name evidence="4" type="ORF">UF10_02405</name>
</gene>
<name>A0A2P7Q0M8_9FIRM</name>
<dbReference type="RefSeq" id="WP_106776239.1">
    <property type="nucleotide sequence ID" value="NZ_JBGGGQ010000001.1"/>
</dbReference>
<dbReference type="InterPro" id="IPR051325">
    <property type="entry name" value="Nudix_hydrolase_domain"/>
</dbReference>
<dbReference type="CDD" id="cd03673">
    <property type="entry name" value="NUDIX_Ap6A_hydrolase"/>
    <property type="match status" value="1"/>
</dbReference>
<dbReference type="Gene3D" id="3.90.79.10">
    <property type="entry name" value="Nucleoside Triphosphate Pyrophosphohydrolase"/>
    <property type="match status" value="1"/>
</dbReference>
<dbReference type="GO" id="GO:0004081">
    <property type="term" value="F:bis(5'-nucleosyl)-tetraphosphatase (asymmetrical) activity"/>
    <property type="evidence" value="ECO:0007669"/>
    <property type="project" value="TreeGrafter"/>
</dbReference>
<protein>
    <submittedName>
        <fullName evidence="4">NUDIX hydrolase</fullName>
    </submittedName>
</protein>
<dbReference type="OrthoDB" id="9816289at2"/>
<keyword evidence="1 2" id="KW-0378">Hydrolase</keyword>
<accession>A0A2P7Q0M8</accession>
<dbReference type="Proteomes" id="UP000241434">
    <property type="component" value="Unassembled WGS sequence"/>
</dbReference>
<evidence type="ECO:0000313" key="5">
    <source>
        <dbReference type="Proteomes" id="UP000241434"/>
    </source>
</evidence>
<dbReference type="PROSITE" id="PS00893">
    <property type="entry name" value="NUDIX_BOX"/>
    <property type="match status" value="1"/>
</dbReference>
<dbReference type="AlphaFoldDB" id="A0A2P7Q0M8"/>
<evidence type="ECO:0000256" key="1">
    <source>
        <dbReference type="ARBA" id="ARBA00022801"/>
    </source>
</evidence>
<dbReference type="PANTHER" id="PTHR21340:SF0">
    <property type="entry name" value="BIS(5'-NUCLEOSYL)-TETRAPHOSPHATASE [ASYMMETRICAL]"/>
    <property type="match status" value="1"/>
</dbReference>
<feature type="domain" description="Nudix hydrolase" evidence="3">
    <location>
        <begin position="1"/>
        <end position="133"/>
    </location>
</feature>
<sequence length="143" mass="16740">MREEISAGGVVVLGNTILLLRKYNGDWVLPKGKVEKGENHEQTALREVKEETGVKASIVKYLGEIHYTYKENWDQQKGVHKIVFWYLMHTKNMDTVPQREEGFVEAKFVHIDRVLDIARYDDEKEIIKVALKEIEKENKRDAR</sequence>
<evidence type="ECO:0000259" key="3">
    <source>
        <dbReference type="PROSITE" id="PS51462"/>
    </source>
</evidence>